<feature type="domain" description="ABC transporter" evidence="8">
    <location>
        <begin position="4"/>
        <end position="234"/>
    </location>
</feature>
<dbReference type="PROSITE" id="PS00211">
    <property type="entry name" value="ABC_TRANSPORTER_1"/>
    <property type="match status" value="1"/>
</dbReference>
<keyword evidence="3" id="KW-1003">Cell membrane</keyword>
<keyword evidence="5 9" id="KW-0067">ATP-binding</keyword>
<organism evidence="9 10">
    <name type="scientific">Acidisoma cellulosilyticum</name>
    <dbReference type="NCBI Taxonomy" id="2802395"/>
    <lineage>
        <taxon>Bacteria</taxon>
        <taxon>Pseudomonadati</taxon>
        <taxon>Pseudomonadota</taxon>
        <taxon>Alphaproteobacteria</taxon>
        <taxon>Acetobacterales</taxon>
        <taxon>Acidocellaceae</taxon>
        <taxon>Acidisoma</taxon>
    </lineage>
</organism>
<dbReference type="InterPro" id="IPR015855">
    <property type="entry name" value="ABC_transpr_MalK-like"/>
</dbReference>
<evidence type="ECO:0000259" key="8">
    <source>
        <dbReference type="PROSITE" id="PS50893"/>
    </source>
</evidence>
<dbReference type="PANTHER" id="PTHR43875:SF15">
    <property type="entry name" value="TREHALOSE IMPORT ATP-BINDING PROTEIN SUGC"/>
    <property type="match status" value="1"/>
</dbReference>
<comment type="caution">
    <text evidence="9">The sequence shown here is derived from an EMBL/GenBank/DDBJ whole genome shotgun (WGS) entry which is preliminary data.</text>
</comment>
<proteinExistence type="inferred from homology"/>
<dbReference type="InterPro" id="IPR012340">
    <property type="entry name" value="NA-bd_OB-fold"/>
</dbReference>
<dbReference type="InterPro" id="IPR047641">
    <property type="entry name" value="ABC_transpr_MalK/UgpC-like"/>
</dbReference>
<dbReference type="PROSITE" id="PS50893">
    <property type="entry name" value="ABC_TRANSPORTER_2"/>
    <property type="match status" value="1"/>
</dbReference>
<dbReference type="Pfam" id="PF00005">
    <property type="entry name" value="ABC_tran"/>
    <property type="match status" value="1"/>
</dbReference>
<comment type="similarity">
    <text evidence="1">Belongs to the ABC transporter superfamily.</text>
</comment>
<dbReference type="GO" id="GO:0055052">
    <property type="term" value="C:ATP-binding cassette (ABC) transporter complex, substrate-binding subunit-containing"/>
    <property type="evidence" value="ECO:0007669"/>
    <property type="project" value="TreeGrafter"/>
</dbReference>
<dbReference type="SUPFAM" id="SSF52540">
    <property type="entry name" value="P-loop containing nucleoside triphosphate hydrolases"/>
    <property type="match status" value="1"/>
</dbReference>
<dbReference type="FunFam" id="3.40.50.300:FF:000042">
    <property type="entry name" value="Maltose/maltodextrin ABC transporter, ATP-binding protein"/>
    <property type="match status" value="1"/>
</dbReference>
<evidence type="ECO:0000256" key="6">
    <source>
        <dbReference type="ARBA" id="ARBA00022967"/>
    </source>
</evidence>
<dbReference type="CDD" id="cd03301">
    <property type="entry name" value="ABC_MalK_N"/>
    <property type="match status" value="1"/>
</dbReference>
<evidence type="ECO:0000256" key="5">
    <source>
        <dbReference type="ARBA" id="ARBA00022840"/>
    </source>
</evidence>
<dbReference type="GO" id="GO:0008643">
    <property type="term" value="P:carbohydrate transport"/>
    <property type="evidence" value="ECO:0007669"/>
    <property type="project" value="InterPro"/>
</dbReference>
<dbReference type="AlphaFoldDB" id="A0A964E6D0"/>
<dbReference type="Gene3D" id="3.40.50.300">
    <property type="entry name" value="P-loop containing nucleotide triphosphate hydrolases"/>
    <property type="match status" value="1"/>
</dbReference>
<gene>
    <name evidence="9" type="ORF">ACELLULO517_25300</name>
</gene>
<evidence type="ECO:0000256" key="4">
    <source>
        <dbReference type="ARBA" id="ARBA00022741"/>
    </source>
</evidence>
<dbReference type="RefSeq" id="WP_227310247.1">
    <property type="nucleotide sequence ID" value="NZ_JAESVA010000014.1"/>
</dbReference>
<sequence>MASVSFDHVWRRFGPHTAVADLCLDIADGDFLVLLGASGCGKTTSLRMLAGLDEPSEGEIRIDGRVVNKVPPGERDVAMVFQSYALFPHMTVEGNLTFGPRMRRENKAATRARIAEVAQTLELTPLLGRRPAELSGGQRQRVALGRALLREPKLFLMDEPLSNLDAALRGQMRAEIVSLHRRLGITTAYVTHDQVEAMTMATRIAIMFEGRLHQAGKPAAIFDDPASLRVATFIGAPQMNIVDGQVLQADGVTMLACLGTTCRPAEGLVLRAPAGSPVRIGIRPGDIAFSPPHPGAAGFSGAVEFLEPMGSETFATMRCGRETVVVRAPGRTPLRLGERVTLYLDGRFTYAFDAEDGRALIDRSRFGLADLAARRLPA</sequence>
<keyword evidence="6" id="KW-1278">Translocase</keyword>
<dbReference type="SMART" id="SM00382">
    <property type="entry name" value="AAA"/>
    <property type="match status" value="1"/>
</dbReference>
<keyword evidence="7" id="KW-0472">Membrane</keyword>
<protein>
    <submittedName>
        <fullName evidence="9">ABC transporter ATP-binding protein</fullName>
    </submittedName>
</protein>
<evidence type="ECO:0000256" key="7">
    <source>
        <dbReference type="ARBA" id="ARBA00023136"/>
    </source>
</evidence>
<dbReference type="Gene3D" id="2.40.50.100">
    <property type="match status" value="1"/>
</dbReference>
<keyword evidence="2" id="KW-0813">Transport</keyword>
<dbReference type="Proteomes" id="UP000721844">
    <property type="component" value="Unassembled WGS sequence"/>
</dbReference>
<evidence type="ECO:0000256" key="1">
    <source>
        <dbReference type="ARBA" id="ARBA00005417"/>
    </source>
</evidence>
<dbReference type="InterPro" id="IPR017871">
    <property type="entry name" value="ABC_transporter-like_CS"/>
</dbReference>
<dbReference type="GO" id="GO:0140359">
    <property type="term" value="F:ABC-type transporter activity"/>
    <property type="evidence" value="ECO:0007669"/>
    <property type="project" value="InterPro"/>
</dbReference>
<evidence type="ECO:0000313" key="9">
    <source>
        <dbReference type="EMBL" id="MCB8883590.1"/>
    </source>
</evidence>
<dbReference type="Gene3D" id="2.40.50.140">
    <property type="entry name" value="Nucleic acid-binding proteins"/>
    <property type="match status" value="1"/>
</dbReference>
<dbReference type="EMBL" id="JAESVA010000014">
    <property type="protein sequence ID" value="MCB8883590.1"/>
    <property type="molecule type" value="Genomic_DNA"/>
</dbReference>
<dbReference type="InterPro" id="IPR013611">
    <property type="entry name" value="Transp-assoc_OB_typ2"/>
</dbReference>
<dbReference type="Pfam" id="PF08402">
    <property type="entry name" value="TOBE_2"/>
    <property type="match status" value="1"/>
</dbReference>
<dbReference type="InterPro" id="IPR003593">
    <property type="entry name" value="AAA+_ATPase"/>
</dbReference>
<dbReference type="GO" id="GO:0005524">
    <property type="term" value="F:ATP binding"/>
    <property type="evidence" value="ECO:0007669"/>
    <property type="project" value="UniProtKB-KW"/>
</dbReference>
<dbReference type="InterPro" id="IPR008995">
    <property type="entry name" value="Mo/tungstate-bd_C_term_dom"/>
</dbReference>
<accession>A0A964E6D0</accession>
<evidence type="ECO:0000256" key="2">
    <source>
        <dbReference type="ARBA" id="ARBA00022448"/>
    </source>
</evidence>
<reference evidence="9 10" key="1">
    <citation type="journal article" date="2021" name="Microorganisms">
        <title>Acidisoma silvae sp. nov. and Acidisomacellulosilytica sp. nov., Two Acidophilic Bacteria Isolated from Decaying Wood, Hydrolyzing Cellulose and Producing Poly-3-hydroxybutyrate.</title>
        <authorList>
            <person name="Mieszkin S."/>
            <person name="Pouder E."/>
            <person name="Uroz S."/>
            <person name="Simon-Colin C."/>
            <person name="Alain K."/>
        </authorList>
    </citation>
    <scope>NUCLEOTIDE SEQUENCE [LARGE SCALE GENOMIC DNA]</scope>
    <source>
        <strain evidence="9 10">HW T5.17</strain>
    </source>
</reference>
<keyword evidence="4" id="KW-0547">Nucleotide-binding</keyword>
<evidence type="ECO:0000313" key="10">
    <source>
        <dbReference type="Proteomes" id="UP000721844"/>
    </source>
</evidence>
<dbReference type="GO" id="GO:0016887">
    <property type="term" value="F:ATP hydrolysis activity"/>
    <property type="evidence" value="ECO:0007669"/>
    <property type="project" value="InterPro"/>
</dbReference>
<dbReference type="PANTHER" id="PTHR43875">
    <property type="entry name" value="MALTODEXTRIN IMPORT ATP-BINDING PROTEIN MSMX"/>
    <property type="match status" value="1"/>
</dbReference>
<dbReference type="SUPFAM" id="SSF50331">
    <property type="entry name" value="MOP-like"/>
    <property type="match status" value="1"/>
</dbReference>
<keyword evidence="10" id="KW-1185">Reference proteome</keyword>
<dbReference type="InterPro" id="IPR027417">
    <property type="entry name" value="P-loop_NTPase"/>
</dbReference>
<name>A0A964E6D0_9PROT</name>
<evidence type="ECO:0000256" key="3">
    <source>
        <dbReference type="ARBA" id="ARBA00022475"/>
    </source>
</evidence>
<dbReference type="InterPro" id="IPR003439">
    <property type="entry name" value="ABC_transporter-like_ATP-bd"/>
</dbReference>